<comment type="caution">
    <text evidence="2">The sequence shown here is derived from an EMBL/GenBank/DDBJ whole genome shotgun (WGS) entry which is preliminary data.</text>
</comment>
<accession>A0ABQ9IDL1</accession>
<reference evidence="2 3" key="1">
    <citation type="submission" date="2023-02" db="EMBL/GenBank/DDBJ databases">
        <title>LHISI_Scaffold_Assembly.</title>
        <authorList>
            <person name="Stuart O.P."/>
            <person name="Cleave R."/>
            <person name="Magrath M.J.L."/>
            <person name="Mikheyev A.S."/>
        </authorList>
    </citation>
    <scope>NUCLEOTIDE SEQUENCE [LARGE SCALE GENOMIC DNA]</scope>
    <source>
        <strain evidence="2">Daus_M_001</strain>
        <tissue evidence="2">Leg muscle</tissue>
    </source>
</reference>
<dbReference type="EMBL" id="JARBHB010000002">
    <property type="protein sequence ID" value="KAJ8893978.1"/>
    <property type="molecule type" value="Genomic_DNA"/>
</dbReference>
<gene>
    <name evidence="2" type="ORF">PR048_006579</name>
</gene>
<evidence type="ECO:0000313" key="3">
    <source>
        <dbReference type="Proteomes" id="UP001159363"/>
    </source>
</evidence>
<sequence>MTKLSLVHNHPSLLSASRWFFRPSIENDSQLFVIQRAEKIYAGFTLTRRARRDETEVMMLYPITDEYFVTPTRQESRFLPKSRSGPVAGAFPSEVAVAQWLDRSHRVAAVSQWVENPIVGPQRVWNSVGLKGRGKREISEKTGRPAASSGTNPREKGRGLNPVRLGGRRACQPFGHRGLKTTELTGVPVLADGSSGVRQMANSQFSHAEAGGKIKASPHLDMPSRCPAGLLVSAAKELPRTDLDFRFHNHRHWGRDGKEAVMAFVRDPSPTLAWSDFGKPRKADIMMESNPGPPECESSELPLRHLARTRATLILHMADEYTVCMQVDRKQGFQKCSVYHGQPIVKHWDDVEGGRGYRVSSNGPCVWLLRAEKCSLLTGMPAAEYLGYQVLFDEPCSDISLTNVTFLLARAAGVLGISGRFTSVFLRIDCSR</sequence>
<protein>
    <submittedName>
        <fullName evidence="2">Uncharacterized protein</fullName>
    </submittedName>
</protein>
<keyword evidence="3" id="KW-1185">Reference proteome</keyword>
<proteinExistence type="predicted"/>
<feature type="region of interest" description="Disordered" evidence="1">
    <location>
        <begin position="133"/>
        <end position="168"/>
    </location>
</feature>
<evidence type="ECO:0000313" key="2">
    <source>
        <dbReference type="EMBL" id="KAJ8893978.1"/>
    </source>
</evidence>
<dbReference type="Proteomes" id="UP001159363">
    <property type="component" value="Chromosome 2"/>
</dbReference>
<evidence type="ECO:0000256" key="1">
    <source>
        <dbReference type="SAM" id="MobiDB-lite"/>
    </source>
</evidence>
<name>A0ABQ9IDL1_9NEOP</name>
<organism evidence="2 3">
    <name type="scientific">Dryococelus australis</name>
    <dbReference type="NCBI Taxonomy" id="614101"/>
    <lineage>
        <taxon>Eukaryota</taxon>
        <taxon>Metazoa</taxon>
        <taxon>Ecdysozoa</taxon>
        <taxon>Arthropoda</taxon>
        <taxon>Hexapoda</taxon>
        <taxon>Insecta</taxon>
        <taxon>Pterygota</taxon>
        <taxon>Neoptera</taxon>
        <taxon>Polyneoptera</taxon>
        <taxon>Phasmatodea</taxon>
        <taxon>Verophasmatodea</taxon>
        <taxon>Anareolatae</taxon>
        <taxon>Phasmatidae</taxon>
        <taxon>Eurycanthinae</taxon>
        <taxon>Dryococelus</taxon>
    </lineage>
</organism>